<comment type="caution">
    <text evidence="1">The sequence shown here is derived from an EMBL/GenBank/DDBJ whole genome shotgun (WGS) entry which is preliminary data.</text>
</comment>
<dbReference type="Proteomes" id="UP001356427">
    <property type="component" value="Unassembled WGS sequence"/>
</dbReference>
<accession>A0AAN8MMA5</accession>
<keyword evidence="2" id="KW-1185">Reference proteome</keyword>
<protein>
    <submittedName>
        <fullName evidence="1">Uncharacterized protein</fullName>
    </submittedName>
</protein>
<dbReference type="AlphaFoldDB" id="A0AAN8MMA5"/>
<evidence type="ECO:0000313" key="2">
    <source>
        <dbReference type="Proteomes" id="UP001356427"/>
    </source>
</evidence>
<proteinExistence type="predicted"/>
<sequence>MNEVVQAALQLQLSGAWCCCVAWLPRLLAPAKCYATPTDVIFFSAMSLDLSTSPTFHRMRTHSGPSDWSGNRWFGPEPEHVGKVAV</sequence>
<dbReference type="EMBL" id="JAGTTL010000009">
    <property type="protein sequence ID" value="KAK6318571.1"/>
    <property type="molecule type" value="Genomic_DNA"/>
</dbReference>
<organism evidence="1 2">
    <name type="scientific">Coregonus suidteri</name>
    <dbReference type="NCBI Taxonomy" id="861788"/>
    <lineage>
        <taxon>Eukaryota</taxon>
        <taxon>Metazoa</taxon>
        <taxon>Chordata</taxon>
        <taxon>Craniata</taxon>
        <taxon>Vertebrata</taxon>
        <taxon>Euteleostomi</taxon>
        <taxon>Actinopterygii</taxon>
        <taxon>Neopterygii</taxon>
        <taxon>Teleostei</taxon>
        <taxon>Protacanthopterygii</taxon>
        <taxon>Salmoniformes</taxon>
        <taxon>Salmonidae</taxon>
        <taxon>Coregoninae</taxon>
        <taxon>Coregonus</taxon>
    </lineage>
</organism>
<reference evidence="1 2" key="1">
    <citation type="submission" date="2021-04" db="EMBL/GenBank/DDBJ databases">
        <authorList>
            <person name="De Guttry C."/>
            <person name="Zahm M."/>
            <person name="Klopp C."/>
            <person name="Cabau C."/>
            <person name="Louis A."/>
            <person name="Berthelot C."/>
            <person name="Parey E."/>
            <person name="Roest Crollius H."/>
            <person name="Montfort J."/>
            <person name="Robinson-Rechavi M."/>
            <person name="Bucao C."/>
            <person name="Bouchez O."/>
            <person name="Gislard M."/>
            <person name="Lluch J."/>
            <person name="Milhes M."/>
            <person name="Lampietro C."/>
            <person name="Lopez Roques C."/>
            <person name="Donnadieu C."/>
            <person name="Braasch I."/>
            <person name="Desvignes T."/>
            <person name="Postlethwait J."/>
            <person name="Bobe J."/>
            <person name="Wedekind C."/>
            <person name="Guiguen Y."/>
        </authorList>
    </citation>
    <scope>NUCLEOTIDE SEQUENCE [LARGE SCALE GENOMIC DNA]</scope>
    <source>
        <strain evidence="1">Cs_M1</strain>
        <tissue evidence="1">Blood</tissue>
    </source>
</reference>
<evidence type="ECO:0000313" key="1">
    <source>
        <dbReference type="EMBL" id="KAK6318571.1"/>
    </source>
</evidence>
<gene>
    <name evidence="1" type="ORF">J4Q44_G00118620</name>
</gene>
<name>A0AAN8MMA5_9TELE</name>